<name>A0ACB8C1I9_DERSI</name>
<protein>
    <submittedName>
        <fullName evidence="1">Uncharacterized protein</fullName>
    </submittedName>
</protein>
<gene>
    <name evidence="1" type="ORF">HPB49_003336</name>
</gene>
<sequence>MYPTTSVCTVLNSAATSTDRANNYAACACRWVIELTSVPCPTNPVARRVVSPTHRRNMSAHLNAFTVTPLIPLLTLAVHRVNYRHTTSRTCSVSTTNARNSVPRPDQHRASLGRRTTQQGAQQNPTQSAKTPGSSAENPWTRGRSRTRGSPGDRLQTDRSRSAGGSKGRTPSHGRSRDRGHNKKGSDKKEQANLTVVQTQKMDVLLRKAVKAALGLPPHASTERILKLGIHNTVGELIEAHRNGQL</sequence>
<proteinExistence type="predicted"/>
<reference evidence="1" key="1">
    <citation type="submission" date="2020-05" db="EMBL/GenBank/DDBJ databases">
        <title>Large-scale comparative analyses of tick genomes elucidate their genetic diversity and vector capacities.</title>
        <authorList>
            <person name="Jia N."/>
            <person name="Wang J."/>
            <person name="Shi W."/>
            <person name="Du L."/>
            <person name="Sun Y."/>
            <person name="Zhan W."/>
            <person name="Jiang J."/>
            <person name="Wang Q."/>
            <person name="Zhang B."/>
            <person name="Ji P."/>
            <person name="Sakyi L.B."/>
            <person name="Cui X."/>
            <person name="Yuan T."/>
            <person name="Jiang B."/>
            <person name="Yang W."/>
            <person name="Lam T.T.-Y."/>
            <person name="Chang Q."/>
            <person name="Ding S."/>
            <person name="Wang X."/>
            <person name="Zhu J."/>
            <person name="Ruan X."/>
            <person name="Zhao L."/>
            <person name="Wei J."/>
            <person name="Que T."/>
            <person name="Du C."/>
            <person name="Cheng J."/>
            <person name="Dai P."/>
            <person name="Han X."/>
            <person name="Huang E."/>
            <person name="Gao Y."/>
            <person name="Liu J."/>
            <person name="Shao H."/>
            <person name="Ye R."/>
            <person name="Li L."/>
            <person name="Wei W."/>
            <person name="Wang X."/>
            <person name="Wang C."/>
            <person name="Yang T."/>
            <person name="Huo Q."/>
            <person name="Li W."/>
            <person name="Guo W."/>
            <person name="Chen H."/>
            <person name="Zhou L."/>
            <person name="Ni X."/>
            <person name="Tian J."/>
            <person name="Zhou Y."/>
            <person name="Sheng Y."/>
            <person name="Liu T."/>
            <person name="Pan Y."/>
            <person name="Xia L."/>
            <person name="Li J."/>
            <person name="Zhao F."/>
            <person name="Cao W."/>
        </authorList>
    </citation>
    <scope>NUCLEOTIDE SEQUENCE</scope>
    <source>
        <strain evidence="1">Dsil-2018</strain>
    </source>
</reference>
<dbReference type="EMBL" id="CM023478">
    <property type="protein sequence ID" value="KAH7932829.1"/>
    <property type="molecule type" value="Genomic_DNA"/>
</dbReference>
<comment type="caution">
    <text evidence="1">The sequence shown here is derived from an EMBL/GenBank/DDBJ whole genome shotgun (WGS) entry which is preliminary data.</text>
</comment>
<organism evidence="1 2">
    <name type="scientific">Dermacentor silvarum</name>
    <name type="common">Tick</name>
    <dbReference type="NCBI Taxonomy" id="543639"/>
    <lineage>
        <taxon>Eukaryota</taxon>
        <taxon>Metazoa</taxon>
        <taxon>Ecdysozoa</taxon>
        <taxon>Arthropoda</taxon>
        <taxon>Chelicerata</taxon>
        <taxon>Arachnida</taxon>
        <taxon>Acari</taxon>
        <taxon>Parasitiformes</taxon>
        <taxon>Ixodida</taxon>
        <taxon>Ixodoidea</taxon>
        <taxon>Ixodidae</taxon>
        <taxon>Rhipicephalinae</taxon>
        <taxon>Dermacentor</taxon>
    </lineage>
</organism>
<evidence type="ECO:0000313" key="2">
    <source>
        <dbReference type="Proteomes" id="UP000821865"/>
    </source>
</evidence>
<dbReference type="Proteomes" id="UP000821865">
    <property type="component" value="Chromosome 9"/>
</dbReference>
<accession>A0ACB8C1I9</accession>
<evidence type="ECO:0000313" key="1">
    <source>
        <dbReference type="EMBL" id="KAH7932829.1"/>
    </source>
</evidence>
<keyword evidence="2" id="KW-1185">Reference proteome</keyword>